<dbReference type="SMART" id="SM00666">
    <property type="entry name" value="PB1"/>
    <property type="match status" value="1"/>
</dbReference>
<evidence type="ECO:0000256" key="3">
    <source>
        <dbReference type="ARBA" id="ARBA00022833"/>
    </source>
</evidence>
<organism evidence="7 8">
    <name type="scientific">Cannabis sativa</name>
    <name type="common">Hemp</name>
    <name type="synonym">Marijuana</name>
    <dbReference type="NCBI Taxonomy" id="3483"/>
    <lineage>
        <taxon>Eukaryota</taxon>
        <taxon>Viridiplantae</taxon>
        <taxon>Streptophyta</taxon>
        <taxon>Embryophyta</taxon>
        <taxon>Tracheophyta</taxon>
        <taxon>Spermatophyta</taxon>
        <taxon>Magnoliopsida</taxon>
        <taxon>eudicotyledons</taxon>
        <taxon>Gunneridae</taxon>
        <taxon>Pentapetalae</taxon>
        <taxon>rosids</taxon>
        <taxon>fabids</taxon>
        <taxon>Rosales</taxon>
        <taxon>Cannabaceae</taxon>
        <taxon>Cannabis</taxon>
    </lineage>
</organism>
<name>A0A803QBC1_CANSA</name>
<evidence type="ECO:0000256" key="5">
    <source>
        <dbReference type="SAM" id="MobiDB-lite"/>
    </source>
</evidence>
<keyword evidence="2 4" id="KW-0863">Zinc-finger</keyword>
<evidence type="ECO:0000259" key="6">
    <source>
        <dbReference type="PROSITE" id="PS50966"/>
    </source>
</evidence>
<evidence type="ECO:0000256" key="4">
    <source>
        <dbReference type="PROSITE-ProRule" id="PRU00325"/>
    </source>
</evidence>
<dbReference type="Pfam" id="PF00564">
    <property type="entry name" value="PB1"/>
    <property type="match status" value="1"/>
</dbReference>
<dbReference type="PROSITE" id="PS50966">
    <property type="entry name" value="ZF_SWIM"/>
    <property type="match status" value="1"/>
</dbReference>
<reference evidence="7" key="1">
    <citation type="submission" date="2018-11" db="EMBL/GenBank/DDBJ databases">
        <authorList>
            <person name="Grassa J C."/>
        </authorList>
    </citation>
    <scope>NUCLEOTIDE SEQUENCE [LARGE SCALE GENOMIC DNA]</scope>
</reference>
<evidence type="ECO:0000313" key="7">
    <source>
        <dbReference type="EnsemblPlants" id="cds.evm.model.08.464"/>
    </source>
</evidence>
<dbReference type="EnsemblPlants" id="evm.model.08.464">
    <property type="protein sequence ID" value="cds.evm.model.08.464"/>
    <property type="gene ID" value="evm.TU.08.464"/>
</dbReference>
<keyword evidence="1" id="KW-0479">Metal-binding</keyword>
<feature type="compositionally biased region" description="Polar residues" evidence="5">
    <location>
        <begin position="168"/>
        <end position="178"/>
    </location>
</feature>
<evidence type="ECO:0000256" key="2">
    <source>
        <dbReference type="ARBA" id="ARBA00022771"/>
    </source>
</evidence>
<dbReference type="SMART" id="SM00575">
    <property type="entry name" value="ZnF_PMZ"/>
    <property type="match status" value="1"/>
</dbReference>
<dbReference type="EMBL" id="UZAU01000683">
    <property type="status" value="NOT_ANNOTATED_CDS"/>
    <property type="molecule type" value="Genomic_DNA"/>
</dbReference>
<dbReference type="Pfam" id="PF10551">
    <property type="entry name" value="MULE"/>
    <property type="match status" value="1"/>
</dbReference>
<dbReference type="PANTHER" id="PTHR31973:SF149">
    <property type="entry name" value="SWIM-TYPE DOMAIN-CONTAINING PROTEIN"/>
    <property type="match status" value="1"/>
</dbReference>
<dbReference type="Pfam" id="PF03108">
    <property type="entry name" value="DBD_Tnp_Mut"/>
    <property type="match status" value="1"/>
</dbReference>
<sequence>MKWVKVLMARPKLILICQSLGKFVTNEDGTLLYAGGEAHAVDITPETLFNDLKLKLAEMWNLAYESLSIKYFLPGNRRTLITLANDKDLKRMYEFHGNSVTADVYIQGKAGFDREALSFPGRTAGLKEAEAIMPVAACVAAAPTNSDIVVTPLVVKHSISVPSVANLTPVTPVSSFSHTTSTPGAASSTPPDSTSDANAKNSPSVDMDSTPAETVKKRRRSASWKGDANGPTIVANTNDGGKKRKTTPRRKSISKRNTDAVEDDVEQKQDNSSGNAALVSSADVPPERLMELWKDGITGVGQEFKSVYEFREALQRYAIAHRFMYRLKKNDTNRASGRCIAEDCSWKIYASWDSSTHSFKIKNMNETHTCGGKSWESAHPAKNWVVSIIKDRLQDSPHHKPKQLAKSILQDFGVELNYTQVWRGIGDARQQLHGSYKEAYNQLPWLCEKMTEANPGSLIKLFISDEKRFERLFLSFHASIHGFQIGCRPILFLEATSMKSKFHEVLLTASALDGDDSVFPVAFGVVDNENNDNWQWFLEQLKSVLLISQSITFVSDREKELKSAVLNLFENAHHAYSIYHLLESFKRSSKGPFNGEGKNSLPINFLAAAHAIRLDTFKLHTEQIKKVSSQAYDWLMDVEQEYWTSTSFKGEPYNHVTLNVAETYTKWMEEVREAPIVQKIELLQCKTMELINTGRTDSSKWCTKLTPLKEQKLREQRNKAYGHKVLFSSDTLFEVHGDSTNVVNVETWSCSCLGWKRSGLPCSHAVAVFSCTGRNIYDYCSRYFTADSFRLTYSETINSVNSNMKSMNNDDKTKLETTLVLPPVTSRSPTQNKKKESETGAVKKVRPVTCTRCKETGHNKATCKAN</sequence>
<dbReference type="AlphaFoldDB" id="A0A803QBC1"/>
<evidence type="ECO:0000256" key="1">
    <source>
        <dbReference type="ARBA" id="ARBA00022723"/>
    </source>
</evidence>
<accession>A0A803QBC1</accession>
<dbReference type="InterPro" id="IPR004332">
    <property type="entry name" value="Transposase_MuDR"/>
</dbReference>
<dbReference type="Gramene" id="evm.model.08.464">
    <property type="protein sequence ID" value="cds.evm.model.08.464"/>
    <property type="gene ID" value="evm.TU.08.464"/>
</dbReference>
<dbReference type="InterPro" id="IPR006564">
    <property type="entry name" value="Znf_PMZ"/>
</dbReference>
<keyword evidence="3" id="KW-0862">Zinc</keyword>
<dbReference type="InterPro" id="IPR000270">
    <property type="entry name" value="PB1_dom"/>
</dbReference>
<feature type="region of interest" description="Disordered" evidence="5">
    <location>
        <begin position="168"/>
        <end position="281"/>
    </location>
</feature>
<dbReference type="PANTHER" id="PTHR31973">
    <property type="entry name" value="POLYPROTEIN, PUTATIVE-RELATED"/>
    <property type="match status" value="1"/>
</dbReference>
<proteinExistence type="predicted"/>
<dbReference type="Proteomes" id="UP000596661">
    <property type="component" value="Chromosome 8"/>
</dbReference>
<feature type="compositionally biased region" description="Basic residues" evidence="5">
    <location>
        <begin position="242"/>
        <end position="254"/>
    </location>
</feature>
<feature type="compositionally biased region" description="Low complexity" evidence="5">
    <location>
        <begin position="179"/>
        <end position="197"/>
    </location>
</feature>
<reference evidence="7" key="2">
    <citation type="submission" date="2021-03" db="UniProtKB">
        <authorList>
            <consortium name="EnsemblPlants"/>
        </authorList>
    </citation>
    <scope>IDENTIFICATION</scope>
</reference>
<protein>
    <recommendedName>
        <fullName evidence="6">SWIM-type domain-containing protein</fullName>
    </recommendedName>
</protein>
<dbReference type="InterPro" id="IPR018289">
    <property type="entry name" value="MULE_transposase_dom"/>
</dbReference>
<feature type="domain" description="SWIM-type" evidence="6">
    <location>
        <begin position="733"/>
        <end position="773"/>
    </location>
</feature>
<dbReference type="SUPFAM" id="SSF54277">
    <property type="entry name" value="CAD &amp; PB1 domains"/>
    <property type="match status" value="1"/>
</dbReference>
<dbReference type="Pfam" id="PF04434">
    <property type="entry name" value="SWIM"/>
    <property type="match status" value="1"/>
</dbReference>
<keyword evidence="8" id="KW-1185">Reference proteome</keyword>
<dbReference type="OMA" id="QVWRGIE"/>
<evidence type="ECO:0000313" key="8">
    <source>
        <dbReference type="Proteomes" id="UP000596661"/>
    </source>
</evidence>
<dbReference type="InterPro" id="IPR007527">
    <property type="entry name" value="Znf_SWIM"/>
</dbReference>
<dbReference type="GO" id="GO:0008270">
    <property type="term" value="F:zinc ion binding"/>
    <property type="evidence" value="ECO:0007669"/>
    <property type="project" value="UniProtKB-KW"/>
</dbReference>